<feature type="signal peptide" evidence="1">
    <location>
        <begin position="1"/>
        <end position="27"/>
    </location>
</feature>
<organism evidence="3">
    <name type="scientific">Melampsora larici-populina (strain 98AG31 / pathotype 3-4-7)</name>
    <name type="common">Poplar leaf rust fungus</name>
    <dbReference type="NCBI Taxonomy" id="747676"/>
    <lineage>
        <taxon>Eukaryota</taxon>
        <taxon>Fungi</taxon>
        <taxon>Dikarya</taxon>
        <taxon>Basidiomycota</taxon>
        <taxon>Pucciniomycotina</taxon>
        <taxon>Pucciniomycetes</taxon>
        <taxon>Pucciniales</taxon>
        <taxon>Melampsoraceae</taxon>
        <taxon>Melampsora</taxon>
    </lineage>
</organism>
<evidence type="ECO:0000313" key="2">
    <source>
        <dbReference type="EMBL" id="EGG08299.1"/>
    </source>
</evidence>
<proteinExistence type="predicted"/>
<gene>
    <name evidence="2" type="ORF">MELLADRAFT_105220</name>
</gene>
<sequence>MSTSHRTKTLCTLAVGLVLLLIQAVNADSYAICSTQGVVAYIGDDKLIYPPGTTSPTGSGLAQCGPNGLVISAPPNFPLGNGQNLRCSDASGNFVHIFHLPFYVEFMSSTYLYTASYNTNGLSPTVLAHLYATHKFLREDRRRRLAWFAWMRKMFAFRIA</sequence>
<name>F4RH36_MELLP</name>
<keyword evidence="3" id="KW-1185">Reference proteome</keyword>
<evidence type="ECO:0008006" key="4">
    <source>
        <dbReference type="Google" id="ProtNLM"/>
    </source>
</evidence>
<dbReference type="OrthoDB" id="10523611at2759"/>
<dbReference type="EMBL" id="GL883101">
    <property type="protein sequence ID" value="EGG08299.1"/>
    <property type="molecule type" value="Genomic_DNA"/>
</dbReference>
<dbReference type="HOGENOM" id="CLU_1652537_0_0_1"/>
<protein>
    <recommendedName>
        <fullName evidence="4">Secreted protein</fullName>
    </recommendedName>
</protein>
<feature type="chain" id="PRO_5003317647" description="Secreted protein" evidence="1">
    <location>
        <begin position="28"/>
        <end position="160"/>
    </location>
</feature>
<dbReference type="InParanoid" id="F4RH36"/>
<dbReference type="AlphaFoldDB" id="F4RH36"/>
<reference evidence="3" key="1">
    <citation type="journal article" date="2011" name="Proc. Natl. Acad. Sci. U.S.A.">
        <title>Obligate biotrophy features unraveled by the genomic analysis of rust fungi.</title>
        <authorList>
            <person name="Duplessis S."/>
            <person name="Cuomo C.A."/>
            <person name="Lin Y.-C."/>
            <person name="Aerts A."/>
            <person name="Tisserant E."/>
            <person name="Veneault-Fourrey C."/>
            <person name="Joly D.L."/>
            <person name="Hacquard S."/>
            <person name="Amselem J."/>
            <person name="Cantarel B.L."/>
            <person name="Chiu R."/>
            <person name="Coutinho P.M."/>
            <person name="Feau N."/>
            <person name="Field M."/>
            <person name="Frey P."/>
            <person name="Gelhaye E."/>
            <person name="Goldberg J."/>
            <person name="Grabherr M.G."/>
            <person name="Kodira C.D."/>
            <person name="Kohler A."/>
            <person name="Kuees U."/>
            <person name="Lindquist E.A."/>
            <person name="Lucas S.M."/>
            <person name="Mago R."/>
            <person name="Mauceli E."/>
            <person name="Morin E."/>
            <person name="Murat C."/>
            <person name="Pangilinan J.L."/>
            <person name="Park R."/>
            <person name="Pearson M."/>
            <person name="Quesneville H."/>
            <person name="Rouhier N."/>
            <person name="Sakthikumar S."/>
            <person name="Salamov A.A."/>
            <person name="Schmutz J."/>
            <person name="Selles B."/>
            <person name="Shapiro H."/>
            <person name="Tanguay P."/>
            <person name="Tuskan G.A."/>
            <person name="Henrissat B."/>
            <person name="Van de Peer Y."/>
            <person name="Rouze P."/>
            <person name="Ellis J.G."/>
            <person name="Dodds P.N."/>
            <person name="Schein J.E."/>
            <person name="Zhong S."/>
            <person name="Hamelin R.C."/>
            <person name="Grigoriev I.V."/>
            <person name="Szabo L.J."/>
            <person name="Martin F."/>
        </authorList>
    </citation>
    <scope>NUCLEOTIDE SEQUENCE [LARGE SCALE GENOMIC DNA]</scope>
    <source>
        <strain evidence="3">98AG31 / pathotype 3-4-7</strain>
    </source>
</reference>
<dbReference type="RefSeq" id="XP_007408497.1">
    <property type="nucleotide sequence ID" value="XM_007408435.1"/>
</dbReference>
<keyword evidence="1" id="KW-0732">Signal</keyword>
<dbReference type="VEuPathDB" id="FungiDB:MELLADRAFT_105220"/>
<evidence type="ECO:0000256" key="1">
    <source>
        <dbReference type="SAM" id="SignalP"/>
    </source>
</evidence>
<dbReference type="Proteomes" id="UP000001072">
    <property type="component" value="Unassembled WGS sequence"/>
</dbReference>
<evidence type="ECO:0000313" key="3">
    <source>
        <dbReference type="Proteomes" id="UP000001072"/>
    </source>
</evidence>
<dbReference type="GeneID" id="18922532"/>
<accession>F4RH36</accession>
<dbReference type="KEGG" id="mlr:MELLADRAFT_105220"/>